<keyword evidence="2" id="KW-1185">Reference proteome</keyword>
<comment type="caution">
    <text evidence="1">The sequence shown here is derived from an EMBL/GenBank/DDBJ whole genome shotgun (WGS) entry which is preliminary data.</text>
</comment>
<protein>
    <submittedName>
        <fullName evidence="1">Uncharacterized protein</fullName>
    </submittedName>
</protein>
<gene>
    <name evidence="1" type="ORF">B0T21DRAFT_412608</name>
</gene>
<organism evidence="1 2">
    <name type="scientific">Apiosordaria backusii</name>
    <dbReference type="NCBI Taxonomy" id="314023"/>
    <lineage>
        <taxon>Eukaryota</taxon>
        <taxon>Fungi</taxon>
        <taxon>Dikarya</taxon>
        <taxon>Ascomycota</taxon>
        <taxon>Pezizomycotina</taxon>
        <taxon>Sordariomycetes</taxon>
        <taxon>Sordariomycetidae</taxon>
        <taxon>Sordariales</taxon>
        <taxon>Lasiosphaeriaceae</taxon>
        <taxon>Apiosordaria</taxon>
    </lineage>
</organism>
<sequence>MLLIYYSLNTIKNIDFGFLLGLVITEAWICRFTGHTSNSPGLYFEYAGGGSAKTDSRASAAVLSVVETAFPVEGFGSTIKGCVGDARQGNGVVLSNNPRFLGRSPPIPPPRPDFDPNPGETVDGRLAETDGPLVSAIPLAPKRGSRVFSSAVKISSSTWSSSLFFFFFRSCFQ</sequence>
<dbReference type="AlphaFoldDB" id="A0AA40BDT8"/>
<evidence type="ECO:0000313" key="1">
    <source>
        <dbReference type="EMBL" id="KAK0732433.1"/>
    </source>
</evidence>
<dbReference type="Proteomes" id="UP001172159">
    <property type="component" value="Unassembled WGS sequence"/>
</dbReference>
<proteinExistence type="predicted"/>
<dbReference type="EMBL" id="JAUKTV010000008">
    <property type="protein sequence ID" value="KAK0732433.1"/>
    <property type="molecule type" value="Genomic_DNA"/>
</dbReference>
<accession>A0AA40BDT8</accession>
<evidence type="ECO:0000313" key="2">
    <source>
        <dbReference type="Proteomes" id="UP001172159"/>
    </source>
</evidence>
<name>A0AA40BDT8_9PEZI</name>
<reference evidence="1" key="1">
    <citation type="submission" date="2023-06" db="EMBL/GenBank/DDBJ databases">
        <title>Genome-scale phylogeny and comparative genomics of the fungal order Sordariales.</title>
        <authorList>
            <consortium name="Lawrence Berkeley National Laboratory"/>
            <person name="Hensen N."/>
            <person name="Bonometti L."/>
            <person name="Westerberg I."/>
            <person name="Brannstrom I.O."/>
            <person name="Guillou S."/>
            <person name="Cros-Aarteil S."/>
            <person name="Calhoun S."/>
            <person name="Haridas S."/>
            <person name="Kuo A."/>
            <person name="Mondo S."/>
            <person name="Pangilinan J."/>
            <person name="Riley R."/>
            <person name="Labutti K."/>
            <person name="Andreopoulos B."/>
            <person name="Lipzen A."/>
            <person name="Chen C."/>
            <person name="Yanf M."/>
            <person name="Daum C."/>
            <person name="Ng V."/>
            <person name="Clum A."/>
            <person name="Steindorff A."/>
            <person name="Ohm R."/>
            <person name="Martin F."/>
            <person name="Silar P."/>
            <person name="Natvig D."/>
            <person name="Lalanne C."/>
            <person name="Gautier V."/>
            <person name="Ament-Velasquez S.L."/>
            <person name="Kruys A."/>
            <person name="Hutchinson M.I."/>
            <person name="Powell A.J."/>
            <person name="Barry K."/>
            <person name="Miller A.N."/>
            <person name="Grigoriev I.V."/>
            <person name="Debuchy R."/>
            <person name="Gladieux P."/>
            <person name="Thoren M.H."/>
            <person name="Johannesson H."/>
        </authorList>
    </citation>
    <scope>NUCLEOTIDE SEQUENCE</scope>
    <source>
        <strain evidence="1">CBS 540.89</strain>
    </source>
</reference>